<evidence type="ECO:0000313" key="4">
    <source>
        <dbReference type="EMBL" id="KIX11998.1"/>
    </source>
</evidence>
<accession>A0A0D2HN84</accession>
<gene>
    <name evidence="4" type="ORF">X474_21085</name>
</gene>
<dbReference type="FunFam" id="3.90.226.10:FF:000009">
    <property type="entry name" value="Carnitinyl-CoA dehydratase"/>
    <property type="match status" value="1"/>
</dbReference>
<keyword evidence="5" id="KW-1185">Reference proteome</keyword>
<evidence type="ECO:0000256" key="1">
    <source>
        <dbReference type="ARBA" id="ARBA00005254"/>
    </source>
</evidence>
<dbReference type="RefSeq" id="WP_044351163.1">
    <property type="nucleotide sequence ID" value="NZ_AZAC01000035.1"/>
</dbReference>
<sequence length="258" mass="28116">MPLAEYEIRDKIAVVTINNPPLNALDVPTKMAIRDVFWELDEKKDLIRAVVLKGGGEKAFAAGADIKAFLDLEPETAKKRLMKSHAVYSVVENFHWPVIAAIQGFCLGGGLELALCCDVRYAEENAVMGFPEVRLSIFPGNGGTARALHFLGLGRFKEMVYSGQNITAEQALQYGLVEKVVPEGESLEAALDLAGKIAKRGPLGVAAAKRAINRTRDLALHEALEVESDIWAGLSATHDMKEGAKAFIEKRKPVYKGK</sequence>
<dbReference type="Pfam" id="PF00378">
    <property type="entry name" value="ECH_1"/>
    <property type="match status" value="1"/>
</dbReference>
<dbReference type="Gene3D" id="3.90.226.10">
    <property type="entry name" value="2-enoyl-CoA Hydratase, Chain A, domain 1"/>
    <property type="match status" value="1"/>
</dbReference>
<dbReference type="InterPro" id="IPR014748">
    <property type="entry name" value="Enoyl-CoA_hydra_C"/>
</dbReference>
<dbReference type="Gene3D" id="1.10.12.10">
    <property type="entry name" value="Lyase 2-enoyl-coa Hydratase, Chain A, domain 2"/>
    <property type="match status" value="1"/>
</dbReference>
<protein>
    <submittedName>
        <fullName evidence="4">3-hydroxybutyryl-CoA dehydratase</fullName>
    </submittedName>
</protein>
<comment type="similarity">
    <text evidence="1 3">Belongs to the enoyl-CoA hydratase/isomerase family.</text>
</comment>
<keyword evidence="2" id="KW-0456">Lyase</keyword>
<dbReference type="AlphaFoldDB" id="A0A0D2HN84"/>
<dbReference type="InterPro" id="IPR029045">
    <property type="entry name" value="ClpP/crotonase-like_dom_sf"/>
</dbReference>
<dbReference type="PANTHER" id="PTHR11941">
    <property type="entry name" value="ENOYL-COA HYDRATASE-RELATED"/>
    <property type="match status" value="1"/>
</dbReference>
<dbReference type="Proteomes" id="UP000032233">
    <property type="component" value="Unassembled WGS sequence"/>
</dbReference>
<dbReference type="EMBL" id="AZAC01000035">
    <property type="protein sequence ID" value="KIX11998.1"/>
    <property type="molecule type" value="Genomic_DNA"/>
</dbReference>
<dbReference type="CDD" id="cd06558">
    <property type="entry name" value="crotonase-like"/>
    <property type="match status" value="1"/>
</dbReference>
<dbReference type="InParanoid" id="A0A0D2HN84"/>
<dbReference type="GO" id="GO:0016836">
    <property type="term" value="F:hydro-lyase activity"/>
    <property type="evidence" value="ECO:0007669"/>
    <property type="project" value="UniProtKB-ARBA"/>
</dbReference>
<evidence type="ECO:0000256" key="3">
    <source>
        <dbReference type="RuleBase" id="RU003707"/>
    </source>
</evidence>
<proteinExistence type="inferred from homology"/>
<dbReference type="GO" id="GO:0006635">
    <property type="term" value="P:fatty acid beta-oxidation"/>
    <property type="evidence" value="ECO:0007669"/>
    <property type="project" value="TreeGrafter"/>
</dbReference>
<dbReference type="SUPFAM" id="SSF52096">
    <property type="entry name" value="ClpP/crotonase"/>
    <property type="match status" value="1"/>
</dbReference>
<name>A0A0D2HN84_9BACT</name>
<dbReference type="PROSITE" id="PS00166">
    <property type="entry name" value="ENOYL_COA_HYDRATASE"/>
    <property type="match status" value="1"/>
</dbReference>
<comment type="caution">
    <text evidence="4">The sequence shown here is derived from an EMBL/GenBank/DDBJ whole genome shotgun (WGS) entry which is preliminary data.</text>
</comment>
<reference evidence="4 5" key="1">
    <citation type="submission" date="2013-11" db="EMBL/GenBank/DDBJ databases">
        <title>Metagenomic analysis of a methanogenic consortium involved in long chain n-alkane degradation.</title>
        <authorList>
            <person name="Davidova I.A."/>
            <person name="Callaghan A.V."/>
            <person name="Wawrik B."/>
            <person name="Pruitt S."/>
            <person name="Marks C."/>
            <person name="Duncan K.E."/>
            <person name="Suflita J.M."/>
        </authorList>
    </citation>
    <scope>NUCLEOTIDE SEQUENCE [LARGE SCALE GENOMIC DNA]</scope>
    <source>
        <strain evidence="4 5">SPR</strain>
    </source>
</reference>
<dbReference type="FunFam" id="1.10.12.10:FF:000001">
    <property type="entry name" value="Probable enoyl-CoA hydratase, mitochondrial"/>
    <property type="match status" value="1"/>
</dbReference>
<evidence type="ECO:0000256" key="2">
    <source>
        <dbReference type="ARBA" id="ARBA00023239"/>
    </source>
</evidence>
<evidence type="ECO:0000313" key="5">
    <source>
        <dbReference type="Proteomes" id="UP000032233"/>
    </source>
</evidence>
<dbReference type="InterPro" id="IPR001753">
    <property type="entry name" value="Enoyl-CoA_hydra/iso"/>
</dbReference>
<organism evidence="4 5">
    <name type="scientific">Dethiosulfatarculus sandiegensis</name>
    <dbReference type="NCBI Taxonomy" id="1429043"/>
    <lineage>
        <taxon>Bacteria</taxon>
        <taxon>Pseudomonadati</taxon>
        <taxon>Thermodesulfobacteriota</taxon>
        <taxon>Desulfarculia</taxon>
        <taxon>Desulfarculales</taxon>
        <taxon>Desulfarculaceae</taxon>
        <taxon>Dethiosulfatarculus</taxon>
    </lineage>
</organism>
<dbReference type="PANTHER" id="PTHR11941:SF54">
    <property type="entry name" value="ENOYL-COA HYDRATASE, MITOCHONDRIAL"/>
    <property type="match status" value="1"/>
</dbReference>
<dbReference type="STRING" id="1429043.X474_21085"/>
<dbReference type="InterPro" id="IPR018376">
    <property type="entry name" value="Enoyl-CoA_hyd/isom_CS"/>
</dbReference>